<dbReference type="KEGG" id="mew:MSWAN_1446"/>
<evidence type="ECO:0000256" key="7">
    <source>
        <dbReference type="ARBA" id="ARBA00022679"/>
    </source>
</evidence>
<reference evidence="13 14" key="1">
    <citation type="journal article" date="2014" name="Int. J. Syst. Evol. Microbiol.">
        <title>Methanobacterium paludis sp. nov. and a novel strain of Methanobacterium lacus isolated from northern peatlands.</title>
        <authorList>
            <person name="Cadillo-Quiroz H."/>
            <person name="Brauer S.L."/>
            <person name="Goodson N."/>
            <person name="Yavitt J.B."/>
            <person name="Zinder S.H."/>
        </authorList>
    </citation>
    <scope>NUCLEOTIDE SEQUENCE [LARGE SCALE GENOMIC DNA]</scope>
    <source>
        <strain evidence="14">DSM 25820 / JCM 18151 / SWAN1</strain>
    </source>
</reference>
<dbReference type="AlphaFoldDB" id="F6D7J3"/>
<protein>
    <recommendedName>
        <fullName evidence="5 12">Adenylate kinase</fullName>
        <shortName evidence="12">AK</shortName>
        <ecNumber evidence="4 12">2.7.4.3</ecNumber>
    </recommendedName>
    <alternativeName>
        <fullName evidence="11 12">ATP-AMP transphosphorylase</fullName>
    </alternativeName>
</protein>
<evidence type="ECO:0000256" key="1">
    <source>
        <dbReference type="ARBA" id="ARBA00000582"/>
    </source>
</evidence>
<evidence type="ECO:0000256" key="3">
    <source>
        <dbReference type="ARBA" id="ARBA00007088"/>
    </source>
</evidence>
<dbReference type="GO" id="GO:0005737">
    <property type="term" value="C:cytoplasm"/>
    <property type="evidence" value="ECO:0007669"/>
    <property type="project" value="UniProtKB-SubCell"/>
</dbReference>
<accession>F6D7J3</accession>
<evidence type="ECO:0000256" key="4">
    <source>
        <dbReference type="ARBA" id="ARBA00012955"/>
    </source>
</evidence>
<evidence type="ECO:0000313" key="14">
    <source>
        <dbReference type="Proteomes" id="UP000009231"/>
    </source>
</evidence>
<organism evidence="13 14">
    <name type="scientific">Methanobacterium paludis (strain DSM 25820 / JCM 18151 / SWAN1)</name>
    <dbReference type="NCBI Taxonomy" id="868131"/>
    <lineage>
        <taxon>Archaea</taxon>
        <taxon>Methanobacteriati</taxon>
        <taxon>Methanobacteriota</taxon>
        <taxon>Methanomada group</taxon>
        <taxon>Methanobacteria</taxon>
        <taxon>Methanobacteriales</taxon>
        <taxon>Methanobacteriaceae</taxon>
        <taxon>Methanobacterium</taxon>
    </lineage>
</organism>
<evidence type="ECO:0000256" key="8">
    <source>
        <dbReference type="ARBA" id="ARBA00022741"/>
    </source>
</evidence>
<dbReference type="RefSeq" id="WP_013825961.1">
    <property type="nucleotide sequence ID" value="NC_015574.1"/>
</dbReference>
<evidence type="ECO:0000256" key="12">
    <source>
        <dbReference type="HAMAP-Rule" id="MF_00234"/>
    </source>
</evidence>
<keyword evidence="14" id="KW-1185">Reference proteome</keyword>
<evidence type="ECO:0000256" key="6">
    <source>
        <dbReference type="ARBA" id="ARBA00022490"/>
    </source>
</evidence>
<evidence type="ECO:0000313" key="13">
    <source>
        <dbReference type="EMBL" id="AEG18460.1"/>
    </source>
</evidence>
<feature type="binding site" evidence="12">
    <location>
        <begin position="8"/>
        <end position="16"/>
    </location>
    <ligand>
        <name>ATP</name>
        <dbReference type="ChEBI" id="CHEBI:30616"/>
    </ligand>
</feature>
<dbReference type="Proteomes" id="UP000009231">
    <property type="component" value="Chromosome"/>
</dbReference>
<gene>
    <name evidence="12" type="primary">adkA</name>
    <name evidence="13" type="ordered locus">MSWAN_1446</name>
</gene>
<keyword evidence="10 12" id="KW-0067">ATP-binding</keyword>
<dbReference type="NCBIfam" id="NF003122">
    <property type="entry name" value="PRK04040.1"/>
    <property type="match status" value="1"/>
</dbReference>
<dbReference type="SUPFAM" id="SSF52540">
    <property type="entry name" value="P-loop containing nucleoside triphosphate hydrolases"/>
    <property type="match status" value="1"/>
</dbReference>
<dbReference type="Gene3D" id="3.40.50.300">
    <property type="entry name" value="P-loop containing nucleotide triphosphate hydrolases"/>
    <property type="match status" value="1"/>
</dbReference>
<dbReference type="InterPro" id="IPR027417">
    <property type="entry name" value="P-loop_NTPase"/>
</dbReference>
<dbReference type="eggNOG" id="arCOG01039">
    <property type="taxonomic scope" value="Archaea"/>
</dbReference>
<keyword evidence="7 12" id="KW-0808">Transferase</keyword>
<comment type="catalytic activity">
    <reaction evidence="1 12">
        <text>AMP + ATP = 2 ADP</text>
        <dbReference type="Rhea" id="RHEA:12973"/>
        <dbReference type="ChEBI" id="CHEBI:30616"/>
        <dbReference type="ChEBI" id="CHEBI:456215"/>
        <dbReference type="ChEBI" id="CHEBI:456216"/>
        <dbReference type="EC" id="2.7.4.3"/>
    </reaction>
</comment>
<evidence type="ECO:0000256" key="9">
    <source>
        <dbReference type="ARBA" id="ARBA00022777"/>
    </source>
</evidence>
<dbReference type="HOGENOM" id="CLU_119371_0_0_2"/>
<dbReference type="EC" id="2.7.4.3" evidence="4 12"/>
<keyword evidence="6 12" id="KW-0963">Cytoplasm</keyword>
<dbReference type="InterPro" id="IPR023477">
    <property type="entry name" value="Adenylate_kinase_AdkA"/>
</dbReference>
<dbReference type="EMBL" id="CP002772">
    <property type="protein sequence ID" value="AEG18460.1"/>
    <property type="molecule type" value="Genomic_DNA"/>
</dbReference>
<evidence type="ECO:0000256" key="5">
    <source>
        <dbReference type="ARBA" id="ARBA00019926"/>
    </source>
</evidence>
<name>F6D7J3_METPW</name>
<evidence type="ECO:0000256" key="2">
    <source>
        <dbReference type="ARBA" id="ARBA00004496"/>
    </source>
</evidence>
<dbReference type="Pfam" id="PF13207">
    <property type="entry name" value="AAA_17"/>
    <property type="match status" value="1"/>
</dbReference>
<comment type="subcellular location">
    <subcellularLocation>
        <location evidence="2 12">Cytoplasm</location>
    </subcellularLocation>
</comment>
<dbReference type="GO" id="GO:0004017">
    <property type="term" value="F:AMP kinase activity"/>
    <property type="evidence" value="ECO:0007669"/>
    <property type="project" value="UniProtKB-UniRule"/>
</dbReference>
<keyword evidence="9 12" id="KW-0418">Kinase</keyword>
<dbReference type="STRING" id="868131.MSWAN_1446"/>
<proteinExistence type="inferred from homology"/>
<dbReference type="GO" id="GO:0005524">
    <property type="term" value="F:ATP binding"/>
    <property type="evidence" value="ECO:0007669"/>
    <property type="project" value="UniProtKB-UniRule"/>
</dbReference>
<dbReference type="HAMAP" id="MF_00234">
    <property type="entry name" value="Adenylate_kinase_AdkA"/>
    <property type="match status" value="1"/>
</dbReference>
<keyword evidence="8 12" id="KW-0547">Nucleotide-binding</keyword>
<sequence length="185" mass="20829">MKLVVVAGIPGSGSTTVLTKALEDLDYLHINYGDVMLEIAKKDGLVDDRDAMRKLAPQVQKEIQKNAAKSIKERSKQSNIIVDTHCTIKTPKGFLPGLPKWVLDELQPDMFVLLEADGDEILMRRIKDTTRIRDMEKLMDIKLHQEMNRAASMAYAVLTGATVNIIKNHDNKLEESVEEMINTLK</sequence>
<dbReference type="OrthoDB" id="26198at2157"/>
<comment type="similarity">
    <text evidence="3 12">Belongs to the archaeal adenylate kinase family.</text>
</comment>
<dbReference type="GeneID" id="10668952"/>
<evidence type="ECO:0000256" key="10">
    <source>
        <dbReference type="ARBA" id="ARBA00022840"/>
    </source>
</evidence>
<evidence type="ECO:0000256" key="11">
    <source>
        <dbReference type="ARBA" id="ARBA00033336"/>
    </source>
</evidence>